<sequence>MTKQQADGAPPIDAADTYLAGLAERMGADGCHLTTTTWREFRVVVGSRSDRRARWFGTKAELFVLAAAVPGIDQAALAEFTRWSMDRVKGIRSGLPGARNAALVLPALISGGVQPSATKWATADARLLGTSVLGRPITVETPAPGGARVAMYRGRVRWGGMFTGHVLEKASLYFP</sequence>
<comment type="caution">
    <text evidence="1">The sequence shown here is derived from an EMBL/GenBank/DDBJ whole genome shotgun (WGS) entry which is preliminary data.</text>
</comment>
<dbReference type="RefSeq" id="WP_344441855.1">
    <property type="nucleotide sequence ID" value="NZ_BAAALF010000040.1"/>
</dbReference>
<dbReference type="EMBL" id="BAAALF010000040">
    <property type="protein sequence ID" value="GAA1236504.1"/>
    <property type="molecule type" value="Genomic_DNA"/>
</dbReference>
<protein>
    <submittedName>
        <fullName evidence="1">Uncharacterized protein</fullName>
    </submittedName>
</protein>
<name>A0ABP4GSJ5_9ACTN</name>
<organism evidence="1 2">
    <name type="scientific">Kitasatospora nipponensis</name>
    <dbReference type="NCBI Taxonomy" id="258049"/>
    <lineage>
        <taxon>Bacteria</taxon>
        <taxon>Bacillati</taxon>
        <taxon>Actinomycetota</taxon>
        <taxon>Actinomycetes</taxon>
        <taxon>Kitasatosporales</taxon>
        <taxon>Streptomycetaceae</taxon>
        <taxon>Kitasatospora</taxon>
    </lineage>
</organism>
<keyword evidence="2" id="KW-1185">Reference proteome</keyword>
<accession>A0ABP4GSJ5</accession>
<dbReference type="Proteomes" id="UP001500037">
    <property type="component" value="Unassembled WGS sequence"/>
</dbReference>
<reference evidence="2" key="1">
    <citation type="journal article" date="2019" name="Int. J. Syst. Evol. Microbiol.">
        <title>The Global Catalogue of Microorganisms (GCM) 10K type strain sequencing project: providing services to taxonomists for standard genome sequencing and annotation.</title>
        <authorList>
            <consortium name="The Broad Institute Genomics Platform"/>
            <consortium name="The Broad Institute Genome Sequencing Center for Infectious Disease"/>
            <person name="Wu L."/>
            <person name="Ma J."/>
        </authorList>
    </citation>
    <scope>NUCLEOTIDE SEQUENCE [LARGE SCALE GENOMIC DNA]</scope>
    <source>
        <strain evidence="2">JCM 13004</strain>
    </source>
</reference>
<proteinExistence type="predicted"/>
<evidence type="ECO:0000313" key="2">
    <source>
        <dbReference type="Proteomes" id="UP001500037"/>
    </source>
</evidence>
<evidence type="ECO:0000313" key="1">
    <source>
        <dbReference type="EMBL" id="GAA1236504.1"/>
    </source>
</evidence>
<gene>
    <name evidence="1" type="ORF">GCM10009665_28290</name>
</gene>